<dbReference type="PANTHER" id="PTHR23004:SF9">
    <property type="entry name" value="DOUBLECORTIN DOMAIN-CONTAINING PROTEIN 2C"/>
    <property type="match status" value="1"/>
</dbReference>
<dbReference type="InParanoid" id="H3ALV2"/>
<evidence type="ECO:0000259" key="1">
    <source>
        <dbReference type="PROSITE" id="PS50309"/>
    </source>
</evidence>
<protein>
    <recommendedName>
        <fullName evidence="1">Doublecortin domain-containing protein</fullName>
    </recommendedName>
</protein>
<dbReference type="OMA" id="QDMASIQ"/>
<keyword evidence="3" id="KW-1185">Reference proteome</keyword>
<name>H3ALV2_LATCH</name>
<dbReference type="GO" id="GO:0005874">
    <property type="term" value="C:microtubule"/>
    <property type="evidence" value="ECO:0007669"/>
    <property type="project" value="TreeGrafter"/>
</dbReference>
<evidence type="ECO:0000313" key="3">
    <source>
        <dbReference type="Proteomes" id="UP000008672"/>
    </source>
</evidence>
<reference evidence="3" key="1">
    <citation type="submission" date="2011-08" db="EMBL/GenBank/DDBJ databases">
        <title>The draft genome of Latimeria chalumnae.</title>
        <authorList>
            <person name="Di Palma F."/>
            <person name="Alfoldi J."/>
            <person name="Johnson J."/>
            <person name="Berlin A."/>
            <person name="Gnerre S."/>
            <person name="Jaffe D."/>
            <person name="MacCallum I."/>
            <person name="Young S."/>
            <person name="Walker B.J."/>
            <person name="Lander E."/>
            <person name="Lindblad-Toh K."/>
        </authorList>
    </citation>
    <scope>NUCLEOTIDE SEQUENCE [LARGE SCALE GENOMIC DNA]</scope>
    <source>
        <strain evidence="3">Wild caught</strain>
    </source>
</reference>
<dbReference type="PANTHER" id="PTHR23004">
    <property type="entry name" value="DOUBLECORTIN DOMAIN CONTAINING 2"/>
    <property type="match status" value="1"/>
</dbReference>
<dbReference type="PROSITE" id="PS50309">
    <property type="entry name" value="DC"/>
    <property type="match status" value="1"/>
</dbReference>
<dbReference type="Pfam" id="PF03607">
    <property type="entry name" value="DCX"/>
    <property type="match status" value="1"/>
</dbReference>
<dbReference type="STRING" id="7897.ENSLACP00000010623"/>
<dbReference type="GeneTree" id="ENSGT00940000164359"/>
<accession>H3ALV2</accession>
<proteinExistence type="predicted"/>
<dbReference type="GO" id="GO:0005815">
    <property type="term" value="C:microtubule organizing center"/>
    <property type="evidence" value="ECO:0007669"/>
    <property type="project" value="TreeGrafter"/>
</dbReference>
<dbReference type="Bgee" id="ENSLACG00000009359">
    <property type="expression patterns" value="Expressed in chordate pharynx"/>
</dbReference>
<dbReference type="Proteomes" id="UP000008672">
    <property type="component" value="Unassembled WGS sequence"/>
</dbReference>
<dbReference type="Ensembl" id="ENSLACT00000010702.1">
    <property type="protein sequence ID" value="ENSLACP00000010623.1"/>
    <property type="gene ID" value="ENSLACG00000009359.1"/>
</dbReference>
<reference evidence="2" key="3">
    <citation type="submission" date="2025-09" db="UniProtKB">
        <authorList>
            <consortium name="Ensembl"/>
        </authorList>
    </citation>
    <scope>IDENTIFICATION</scope>
</reference>
<feature type="domain" description="Doublecortin" evidence="1">
    <location>
        <begin position="20"/>
        <end position="103"/>
    </location>
</feature>
<dbReference type="InterPro" id="IPR036572">
    <property type="entry name" value="Doublecortin_dom_sf"/>
</dbReference>
<dbReference type="eggNOG" id="KOG3757">
    <property type="taxonomic scope" value="Eukaryota"/>
</dbReference>
<dbReference type="HOGENOM" id="CLU_162413_0_0_1"/>
<dbReference type="GO" id="GO:0035556">
    <property type="term" value="P:intracellular signal transduction"/>
    <property type="evidence" value="ECO:0007669"/>
    <property type="project" value="InterPro"/>
</dbReference>
<dbReference type="InterPro" id="IPR003533">
    <property type="entry name" value="Doublecortin_dom"/>
</dbReference>
<dbReference type="AlphaFoldDB" id="H3ALV2"/>
<dbReference type="CDD" id="cd17071">
    <property type="entry name" value="DCX1_DCDC2_like"/>
    <property type="match status" value="1"/>
</dbReference>
<evidence type="ECO:0000313" key="2">
    <source>
        <dbReference type="Ensembl" id="ENSLACP00000010623.1"/>
    </source>
</evidence>
<dbReference type="EMBL" id="AFYH01173100">
    <property type="status" value="NOT_ANNOTATED_CDS"/>
    <property type="molecule type" value="Genomic_DNA"/>
</dbReference>
<sequence length="123" mass="13907">ASSESATASRLRQPESPQSKKVLVYCNGDPFFPGKNFVITSRYVATFDSFLSELTQRIDPPFGAVRSLYTPEEGHRVWDLASLQHRAVYVAAGTEGFKKLEFQDLRRNKWSVLDLPNPASEKR</sequence>
<dbReference type="SUPFAM" id="SSF89837">
    <property type="entry name" value="Doublecortin (DC)"/>
    <property type="match status" value="1"/>
</dbReference>
<dbReference type="SMART" id="SM00537">
    <property type="entry name" value="DCX"/>
    <property type="match status" value="1"/>
</dbReference>
<reference evidence="2" key="2">
    <citation type="submission" date="2025-08" db="UniProtKB">
        <authorList>
            <consortium name="Ensembl"/>
        </authorList>
    </citation>
    <scope>IDENTIFICATION</scope>
</reference>
<organism evidence="2 3">
    <name type="scientific">Latimeria chalumnae</name>
    <name type="common">Coelacanth</name>
    <dbReference type="NCBI Taxonomy" id="7897"/>
    <lineage>
        <taxon>Eukaryota</taxon>
        <taxon>Metazoa</taxon>
        <taxon>Chordata</taxon>
        <taxon>Craniata</taxon>
        <taxon>Vertebrata</taxon>
        <taxon>Euteleostomi</taxon>
        <taxon>Coelacanthiformes</taxon>
        <taxon>Coelacanthidae</taxon>
        <taxon>Latimeria</taxon>
    </lineage>
</organism>
<dbReference type="Gene3D" id="3.10.20.230">
    <property type="entry name" value="Doublecortin domain"/>
    <property type="match status" value="1"/>
</dbReference>